<accession>A0A498IWU8</accession>
<organism evidence="2 3">
    <name type="scientific">Malus domestica</name>
    <name type="common">Apple</name>
    <name type="synonym">Pyrus malus</name>
    <dbReference type="NCBI Taxonomy" id="3750"/>
    <lineage>
        <taxon>Eukaryota</taxon>
        <taxon>Viridiplantae</taxon>
        <taxon>Streptophyta</taxon>
        <taxon>Embryophyta</taxon>
        <taxon>Tracheophyta</taxon>
        <taxon>Spermatophyta</taxon>
        <taxon>Magnoliopsida</taxon>
        <taxon>eudicotyledons</taxon>
        <taxon>Gunneridae</taxon>
        <taxon>Pentapetalae</taxon>
        <taxon>rosids</taxon>
        <taxon>fabids</taxon>
        <taxon>Rosales</taxon>
        <taxon>Rosaceae</taxon>
        <taxon>Amygdaloideae</taxon>
        <taxon>Maleae</taxon>
        <taxon>Malus</taxon>
    </lineage>
</organism>
<proteinExistence type="predicted"/>
<comment type="caution">
    <text evidence="2">The sequence shown here is derived from an EMBL/GenBank/DDBJ whole genome shotgun (WGS) entry which is preliminary data.</text>
</comment>
<dbReference type="Proteomes" id="UP000290289">
    <property type="component" value="Chromosome 10"/>
</dbReference>
<keyword evidence="3" id="KW-1185">Reference proteome</keyword>
<name>A0A498IWU8_MALDO</name>
<gene>
    <name evidence="2" type="ORF">DVH24_034556</name>
</gene>
<sequence length="61" mass="6959">MRKQSSSPSRKAFSLAGRPRWKKTPNHRSRCQKGTGFMGRWRADAAHTGLSDAACRRGRWD</sequence>
<reference evidence="2 3" key="1">
    <citation type="submission" date="2018-10" db="EMBL/GenBank/DDBJ databases">
        <title>A high-quality apple genome assembly.</title>
        <authorList>
            <person name="Hu J."/>
        </authorList>
    </citation>
    <scope>NUCLEOTIDE SEQUENCE [LARGE SCALE GENOMIC DNA]</scope>
    <source>
        <strain evidence="3">cv. HFTH1</strain>
        <tissue evidence="2">Young leaf</tissue>
    </source>
</reference>
<feature type="region of interest" description="Disordered" evidence="1">
    <location>
        <begin position="1"/>
        <end position="36"/>
    </location>
</feature>
<dbReference type="AlphaFoldDB" id="A0A498IWU8"/>
<dbReference type="EMBL" id="RDQH01000336">
    <property type="protein sequence ID" value="RXH87656.1"/>
    <property type="molecule type" value="Genomic_DNA"/>
</dbReference>
<feature type="compositionally biased region" description="Basic residues" evidence="1">
    <location>
        <begin position="19"/>
        <end position="31"/>
    </location>
</feature>
<evidence type="ECO:0000313" key="2">
    <source>
        <dbReference type="EMBL" id="RXH87656.1"/>
    </source>
</evidence>
<evidence type="ECO:0000256" key="1">
    <source>
        <dbReference type="SAM" id="MobiDB-lite"/>
    </source>
</evidence>
<evidence type="ECO:0000313" key="3">
    <source>
        <dbReference type="Proteomes" id="UP000290289"/>
    </source>
</evidence>
<protein>
    <submittedName>
        <fullName evidence="2">Uncharacterized protein</fullName>
    </submittedName>
</protein>